<dbReference type="InParanoid" id="E5AB70"/>
<keyword evidence="3" id="KW-1185">Reference proteome</keyword>
<protein>
    <submittedName>
        <fullName evidence="2">Predicted protein</fullName>
    </submittedName>
</protein>
<dbReference type="EMBL" id="FP929138">
    <property type="protein sequence ID" value="CBY00911.1"/>
    <property type="molecule type" value="Genomic_DNA"/>
</dbReference>
<name>E5AB70_LEPMJ</name>
<organism evidence="3">
    <name type="scientific">Leptosphaeria maculans (strain JN3 / isolate v23.1.3 / race Av1-4-5-6-7-8)</name>
    <name type="common">Blackleg fungus</name>
    <name type="synonym">Phoma lingam</name>
    <dbReference type="NCBI Taxonomy" id="985895"/>
    <lineage>
        <taxon>Eukaryota</taxon>
        <taxon>Fungi</taxon>
        <taxon>Dikarya</taxon>
        <taxon>Ascomycota</taxon>
        <taxon>Pezizomycotina</taxon>
        <taxon>Dothideomycetes</taxon>
        <taxon>Pleosporomycetidae</taxon>
        <taxon>Pleosporales</taxon>
        <taxon>Pleosporineae</taxon>
        <taxon>Leptosphaeriaceae</taxon>
        <taxon>Plenodomus</taxon>
        <taxon>Plenodomus lingam/Leptosphaeria maculans species complex</taxon>
    </lineage>
</organism>
<reference evidence="3" key="1">
    <citation type="journal article" date="2011" name="Nat. Commun.">
        <title>Effector diversification within compartments of the Leptosphaeria maculans genome affected by Repeat-Induced Point mutations.</title>
        <authorList>
            <person name="Rouxel T."/>
            <person name="Grandaubert J."/>
            <person name="Hane J.K."/>
            <person name="Hoede C."/>
            <person name="van de Wouw A.P."/>
            <person name="Couloux A."/>
            <person name="Dominguez V."/>
            <person name="Anthouard V."/>
            <person name="Bally P."/>
            <person name="Bourras S."/>
            <person name="Cozijnsen A.J."/>
            <person name="Ciuffetti L.M."/>
            <person name="Degrave A."/>
            <person name="Dilmaghani A."/>
            <person name="Duret L."/>
            <person name="Fudal I."/>
            <person name="Goodwin S.B."/>
            <person name="Gout L."/>
            <person name="Glaser N."/>
            <person name="Linglin J."/>
            <person name="Kema G.H.J."/>
            <person name="Lapalu N."/>
            <person name="Lawrence C.B."/>
            <person name="May K."/>
            <person name="Meyer M."/>
            <person name="Ollivier B."/>
            <person name="Poulain J."/>
            <person name="Schoch C.L."/>
            <person name="Simon A."/>
            <person name="Spatafora J.W."/>
            <person name="Stachowiak A."/>
            <person name="Turgeon B.G."/>
            <person name="Tyler B.M."/>
            <person name="Vincent D."/>
            <person name="Weissenbach J."/>
            <person name="Amselem J."/>
            <person name="Quesneville H."/>
            <person name="Oliver R.P."/>
            <person name="Wincker P."/>
            <person name="Balesdent M.-H."/>
            <person name="Howlett B.J."/>
        </authorList>
    </citation>
    <scope>NUCLEOTIDE SEQUENCE [LARGE SCALE GENOMIC DNA]</scope>
    <source>
        <strain evidence="3">JN3 / isolate v23.1.3 / race Av1-4-5-6-7-8</strain>
    </source>
</reference>
<dbReference type="Proteomes" id="UP000002668">
    <property type="component" value="Genome"/>
</dbReference>
<dbReference type="GeneID" id="13293047"/>
<feature type="region of interest" description="Disordered" evidence="1">
    <location>
        <begin position="31"/>
        <end position="64"/>
    </location>
</feature>
<feature type="compositionally biased region" description="Polar residues" evidence="1">
    <location>
        <begin position="43"/>
        <end position="60"/>
    </location>
</feature>
<gene>
    <name evidence="2" type="ORF">LEMA_P020410.1</name>
</gene>
<accession>E5AB70</accession>
<sequence length="336" mass="38153">MGAQIQVFEPEPSPSSLLALKVASTHPRLPTYLNSHPRPHFLPSTTTKQPRPNPWASSPATKKGPTYRYKIAADQDRAGRRLLHNLNAGNVDLGGRTFVPGQETMMPDENGVPVFVEYMGVVGGEGCWKQLVMFRDMQERLHREKADRKSRGKKVCIKPPCPQPKKPYERERSSRHPTHQAPASNSHFLLAQTRFDKEVQALQASKSFFSHTNPTSSRCVQPHEPLYTPRHHTPSHAFPAPFQHWPTDYFESQTLSQFPPQLQQNHHTTAQSIPDPLVTQQGPLGMYGKRAYVPGQTELQRKFTGSQTDPQQRYEYLAELDKLRKENERQGRGGWG</sequence>
<proteinExistence type="predicted"/>
<evidence type="ECO:0000313" key="2">
    <source>
        <dbReference type="EMBL" id="CBY00911.1"/>
    </source>
</evidence>
<dbReference type="HOGENOM" id="CLU_826590_0_0_1"/>
<dbReference type="VEuPathDB" id="FungiDB:LEMA_P020410.1"/>
<dbReference type="OrthoDB" id="3800574at2759"/>
<dbReference type="AlphaFoldDB" id="E5AB70"/>
<evidence type="ECO:0000256" key="1">
    <source>
        <dbReference type="SAM" id="MobiDB-lite"/>
    </source>
</evidence>
<evidence type="ECO:0000313" key="3">
    <source>
        <dbReference type="Proteomes" id="UP000002668"/>
    </source>
</evidence>
<feature type="region of interest" description="Disordered" evidence="1">
    <location>
        <begin position="143"/>
        <end position="185"/>
    </location>
</feature>